<dbReference type="PANTHER" id="PTHR43289">
    <property type="entry name" value="MITOGEN-ACTIVATED PROTEIN KINASE KINASE KINASE 20-RELATED"/>
    <property type="match status" value="1"/>
</dbReference>
<feature type="domain" description="Protein kinase" evidence="6">
    <location>
        <begin position="46"/>
        <end position="308"/>
    </location>
</feature>
<dbReference type="InterPro" id="IPR017441">
    <property type="entry name" value="Protein_kinase_ATP_BS"/>
</dbReference>
<feature type="binding site" evidence="5">
    <location>
        <position position="75"/>
    </location>
    <ligand>
        <name>ATP</name>
        <dbReference type="ChEBI" id="CHEBI:30616"/>
    </ligand>
</feature>
<evidence type="ECO:0000256" key="2">
    <source>
        <dbReference type="ARBA" id="ARBA00022741"/>
    </source>
</evidence>
<dbReference type="PROSITE" id="PS00107">
    <property type="entry name" value="PROTEIN_KINASE_ATP"/>
    <property type="match status" value="1"/>
</dbReference>
<evidence type="ECO:0000313" key="8">
    <source>
        <dbReference type="Proteomes" id="UP001221686"/>
    </source>
</evidence>
<evidence type="ECO:0000256" key="1">
    <source>
        <dbReference type="ARBA" id="ARBA00022679"/>
    </source>
</evidence>
<evidence type="ECO:0000313" key="7">
    <source>
        <dbReference type="EMBL" id="MDC0722873.1"/>
    </source>
</evidence>
<dbReference type="InterPro" id="IPR011009">
    <property type="entry name" value="Kinase-like_dom_sf"/>
</dbReference>
<dbReference type="Gene3D" id="1.25.40.10">
    <property type="entry name" value="Tetratricopeptide repeat domain"/>
    <property type="match status" value="2"/>
</dbReference>
<dbReference type="EMBL" id="JAQNDL010000004">
    <property type="protein sequence ID" value="MDC0722873.1"/>
    <property type="molecule type" value="Genomic_DNA"/>
</dbReference>
<name>A0ABT5EAI6_9BACT</name>
<dbReference type="InterPro" id="IPR008271">
    <property type="entry name" value="Ser/Thr_kinase_AS"/>
</dbReference>
<dbReference type="PROSITE" id="PS50011">
    <property type="entry name" value="PROTEIN_KINASE_DOM"/>
    <property type="match status" value="1"/>
</dbReference>
<protein>
    <submittedName>
        <fullName evidence="7">Serine/threonine-protein kinase</fullName>
    </submittedName>
</protein>
<keyword evidence="2 5" id="KW-0547">Nucleotide-binding</keyword>
<keyword evidence="1" id="KW-0808">Transferase</keyword>
<dbReference type="CDD" id="cd14014">
    <property type="entry name" value="STKc_PknB_like"/>
    <property type="match status" value="1"/>
</dbReference>
<dbReference type="PROSITE" id="PS00108">
    <property type="entry name" value="PROTEIN_KINASE_ST"/>
    <property type="match status" value="1"/>
</dbReference>
<dbReference type="Pfam" id="PF00069">
    <property type="entry name" value="Pkinase"/>
    <property type="match status" value="1"/>
</dbReference>
<dbReference type="InterPro" id="IPR000719">
    <property type="entry name" value="Prot_kinase_dom"/>
</dbReference>
<dbReference type="GO" id="GO:0016301">
    <property type="term" value="F:kinase activity"/>
    <property type="evidence" value="ECO:0007669"/>
    <property type="project" value="UniProtKB-KW"/>
</dbReference>
<evidence type="ECO:0000256" key="3">
    <source>
        <dbReference type="ARBA" id="ARBA00022777"/>
    </source>
</evidence>
<dbReference type="PANTHER" id="PTHR43289:SF6">
    <property type="entry name" value="SERINE_THREONINE-PROTEIN KINASE NEKL-3"/>
    <property type="match status" value="1"/>
</dbReference>
<evidence type="ECO:0000256" key="4">
    <source>
        <dbReference type="ARBA" id="ARBA00022840"/>
    </source>
</evidence>
<accession>A0ABT5EAI6</accession>
<evidence type="ECO:0000259" key="6">
    <source>
        <dbReference type="PROSITE" id="PS50011"/>
    </source>
</evidence>
<keyword evidence="3 7" id="KW-0418">Kinase</keyword>
<dbReference type="SUPFAM" id="SSF56112">
    <property type="entry name" value="Protein kinase-like (PK-like)"/>
    <property type="match status" value="1"/>
</dbReference>
<keyword evidence="8" id="KW-1185">Reference proteome</keyword>
<dbReference type="Pfam" id="PF13424">
    <property type="entry name" value="TPR_12"/>
    <property type="match status" value="2"/>
</dbReference>
<dbReference type="Gene3D" id="3.30.200.20">
    <property type="entry name" value="Phosphorylase Kinase, domain 1"/>
    <property type="match status" value="1"/>
</dbReference>
<comment type="caution">
    <text evidence="7">The sequence shown here is derived from an EMBL/GenBank/DDBJ whole genome shotgun (WGS) entry which is preliminary data.</text>
</comment>
<evidence type="ECO:0000256" key="5">
    <source>
        <dbReference type="PROSITE-ProRule" id="PRU10141"/>
    </source>
</evidence>
<gene>
    <name evidence="7" type="ORF">POL25_38640</name>
</gene>
<dbReference type="Proteomes" id="UP001221686">
    <property type="component" value="Unassembled WGS sequence"/>
</dbReference>
<keyword evidence="4 5" id="KW-0067">ATP-binding</keyword>
<dbReference type="RefSeq" id="WP_272091411.1">
    <property type="nucleotide sequence ID" value="NZ_JAQNDL010000004.1"/>
</dbReference>
<dbReference type="Gene3D" id="1.10.510.10">
    <property type="entry name" value="Transferase(Phosphotransferase) domain 1"/>
    <property type="match status" value="1"/>
</dbReference>
<sequence length="893" mass="93606">MVTPSADLPAACTLPTEPGSDDGVAVVDDADAVFAGLGQARRLGRYTLLELLGRGGMGVVFSAYDAGLDRKVAIKFVRHGPDARARLMLLAEAQAQARLAHPNVIHVYEVGEHGDRVFLVMEFVRGPSLRTWLQAPRRWPEIVAMFVQAGRGLSAAHQAGLVHCDFKPDNVLVGADGRARVLDFGLARREDDAAAPAPFAAGTPGYIPPERYEDGAIDARGDQFGFCVALFEALYGQRPFAGETAAALMLQVVAGEVRGAPGEARVPARLRRAVRKGLARAPADRHASMAALLDELREALPRPRRAWLTVALVSAAVTSGAWALLLRDDAPPAVCAPAEPGWGPGPRAAVERAFAATGLAYAGDAFARTARLLDAHAEAWTAARRRACELALDGPGPLDRRRERCLDRRRRELTAWIDTLARADAAAVEQAVVATAELPGSADCVGPEALLGGDEPELAAATAAATAEIEGLLTGARANLRAGQYERGLPAAAAARRRARGLGLGRREADALLLLGLLHEHTGAGAQAQDSLAAAYFVADAAGHRGARAEAAVHLVHVTGGPPRAPETDALWARLAEASGAGLGEGALDLRASLLQHRSQAARARGAVAAARADLEAALALETRRLGPEHPALAAIHEQLGELERAAGRDDAALAHHARAVAVAEATLGLDHPSTARRILARGQVHEHRGDLAAALADDRRALASWELAYGDDHPRLIWPATCVGRVLAKAGAPAEAEPHYARALALAERHHGPGSAPVAAALLELAGLRRALGRAGEARALDRRALAILDATVGEAPARFDLAEALLADGELQAATRAFAQARGDPSLSGSRAALGRLGFALAQAQAAAGDAWQARRLGERAHADYRDAGEGHAAAREEVAAWLRQPDAPMR</sequence>
<dbReference type="InterPro" id="IPR011990">
    <property type="entry name" value="TPR-like_helical_dom_sf"/>
</dbReference>
<organism evidence="7 8">
    <name type="scientific">Nannocystis bainbridge</name>
    <dbReference type="NCBI Taxonomy" id="2995303"/>
    <lineage>
        <taxon>Bacteria</taxon>
        <taxon>Pseudomonadati</taxon>
        <taxon>Myxococcota</taxon>
        <taxon>Polyangia</taxon>
        <taxon>Nannocystales</taxon>
        <taxon>Nannocystaceae</taxon>
        <taxon>Nannocystis</taxon>
    </lineage>
</organism>
<dbReference type="SUPFAM" id="SSF48452">
    <property type="entry name" value="TPR-like"/>
    <property type="match status" value="2"/>
</dbReference>
<reference evidence="7 8" key="1">
    <citation type="submission" date="2022-11" db="EMBL/GenBank/DDBJ databases">
        <title>Minimal conservation of predation-associated metabolite biosynthetic gene clusters underscores biosynthetic potential of Myxococcota including descriptions for ten novel species: Archangium lansinium sp. nov., Myxococcus landrumus sp. nov., Nannocystis bai.</title>
        <authorList>
            <person name="Ahearne A."/>
            <person name="Stevens C."/>
            <person name="Dowd S."/>
        </authorList>
    </citation>
    <scope>NUCLEOTIDE SEQUENCE [LARGE SCALE GENOMIC DNA]</scope>
    <source>
        <strain evidence="7 8">BB15-2</strain>
    </source>
</reference>
<proteinExistence type="predicted"/>